<feature type="chain" id="PRO_5042009876" description="Lipoprotein" evidence="1">
    <location>
        <begin position="23"/>
        <end position="277"/>
    </location>
</feature>
<dbReference type="AlphaFoldDB" id="A0AAE3R239"/>
<evidence type="ECO:0000256" key="1">
    <source>
        <dbReference type="SAM" id="SignalP"/>
    </source>
</evidence>
<keyword evidence="1" id="KW-0732">Signal</keyword>
<dbReference type="PROSITE" id="PS51257">
    <property type="entry name" value="PROKAR_LIPOPROTEIN"/>
    <property type="match status" value="1"/>
</dbReference>
<dbReference type="EMBL" id="JASJOU010000001">
    <property type="protein sequence ID" value="MDJ1499478.1"/>
    <property type="molecule type" value="Genomic_DNA"/>
</dbReference>
<accession>A0AAE3R239</accession>
<evidence type="ECO:0000313" key="2">
    <source>
        <dbReference type="EMBL" id="MDJ1499478.1"/>
    </source>
</evidence>
<dbReference type="Proteomes" id="UP001232063">
    <property type="component" value="Unassembled WGS sequence"/>
</dbReference>
<proteinExistence type="predicted"/>
<dbReference type="RefSeq" id="WP_314508999.1">
    <property type="nucleotide sequence ID" value="NZ_JASJOU010000001.1"/>
</dbReference>
<evidence type="ECO:0000313" key="3">
    <source>
        <dbReference type="Proteomes" id="UP001232063"/>
    </source>
</evidence>
<keyword evidence="3" id="KW-1185">Reference proteome</keyword>
<feature type="signal peptide" evidence="1">
    <location>
        <begin position="1"/>
        <end position="22"/>
    </location>
</feature>
<reference evidence="2" key="1">
    <citation type="submission" date="2023-05" db="EMBL/GenBank/DDBJ databases">
        <authorList>
            <person name="Zhang X."/>
        </authorList>
    </citation>
    <scope>NUCLEOTIDE SEQUENCE</scope>
    <source>
        <strain evidence="2">BD1B2-1</strain>
    </source>
</reference>
<sequence>MVKVIRVFIPLLMVFVMSCVNQDIEPTEKETSLKAASLITPVEQDPTEKPCYTSNVEWVYEGEQTIALMMHIVYEQVECPTSGNTGSVGSSTCELHFPDNPINGQKYVAPSTSCRAGSYYYSCQGNTWVIPADYLYGTPPTNPTAGMRYIYNYTNQPGSITFIYLASTGSSNLPDGWYVDILPVASTACGTTSCKKCGQYLATIAKGGYYFKFYGAINTSGVVSKVTVQQSLSSTPTTVTNASVTYTLVDVDSIYQFVGTAQAPDGTIVYFNDIAGV</sequence>
<evidence type="ECO:0008006" key="4">
    <source>
        <dbReference type="Google" id="ProtNLM"/>
    </source>
</evidence>
<gene>
    <name evidence="2" type="ORF">QNI22_02410</name>
</gene>
<protein>
    <recommendedName>
        <fullName evidence="4">Lipoprotein</fullName>
    </recommendedName>
</protein>
<comment type="caution">
    <text evidence="2">The sequence shown here is derived from an EMBL/GenBank/DDBJ whole genome shotgun (WGS) entry which is preliminary data.</text>
</comment>
<name>A0AAE3R239_9BACT</name>
<organism evidence="2 3">
    <name type="scientific">Xanthocytophaga agilis</name>
    <dbReference type="NCBI Taxonomy" id="3048010"/>
    <lineage>
        <taxon>Bacteria</taxon>
        <taxon>Pseudomonadati</taxon>
        <taxon>Bacteroidota</taxon>
        <taxon>Cytophagia</taxon>
        <taxon>Cytophagales</taxon>
        <taxon>Rhodocytophagaceae</taxon>
        <taxon>Xanthocytophaga</taxon>
    </lineage>
</organism>